<gene>
    <name evidence="2" type="ORF">MCOS_LOCUS9194</name>
</gene>
<evidence type="ECO:0000313" key="3">
    <source>
        <dbReference type="Proteomes" id="UP000267029"/>
    </source>
</evidence>
<dbReference type="STRING" id="53468.A0A0R3UN43"/>
<feature type="region of interest" description="Disordered" evidence="1">
    <location>
        <begin position="1"/>
        <end position="54"/>
    </location>
</feature>
<feature type="compositionally biased region" description="Polar residues" evidence="1">
    <location>
        <begin position="1"/>
        <end position="20"/>
    </location>
</feature>
<organism evidence="2 3">
    <name type="scientific">Mesocestoides corti</name>
    <name type="common">Flatworm</name>
    <dbReference type="NCBI Taxonomy" id="53468"/>
    <lineage>
        <taxon>Eukaryota</taxon>
        <taxon>Metazoa</taxon>
        <taxon>Spiralia</taxon>
        <taxon>Lophotrochozoa</taxon>
        <taxon>Platyhelminthes</taxon>
        <taxon>Cestoda</taxon>
        <taxon>Eucestoda</taxon>
        <taxon>Cyclophyllidea</taxon>
        <taxon>Mesocestoididae</taxon>
        <taxon>Mesocestoides</taxon>
    </lineage>
</organism>
<evidence type="ECO:0000313" key="2">
    <source>
        <dbReference type="EMBL" id="VDD83191.1"/>
    </source>
</evidence>
<accession>A0A0R3UN43</accession>
<dbReference type="EMBL" id="UXSR01005662">
    <property type="protein sequence ID" value="VDD83191.1"/>
    <property type="molecule type" value="Genomic_DNA"/>
</dbReference>
<reference evidence="2 3" key="1">
    <citation type="submission" date="2018-10" db="EMBL/GenBank/DDBJ databases">
        <authorList>
            <consortium name="Pathogen Informatics"/>
        </authorList>
    </citation>
    <scope>NUCLEOTIDE SEQUENCE [LARGE SCALE GENOMIC DNA]</scope>
</reference>
<reference evidence="4" key="2">
    <citation type="submission" date="2019-11" db="UniProtKB">
        <authorList>
            <consortium name="WormBaseParasite"/>
        </authorList>
    </citation>
    <scope>IDENTIFICATION</scope>
</reference>
<name>A0A0R3UN43_MESCO</name>
<dbReference type="WBParaSite" id="MCU_008137-RA">
    <property type="protein sequence ID" value="MCU_008137-RA"/>
    <property type="gene ID" value="MCU_008137"/>
</dbReference>
<dbReference type="Proteomes" id="UP000267029">
    <property type="component" value="Unassembled WGS sequence"/>
</dbReference>
<dbReference type="AlphaFoldDB" id="A0A0R3UN43"/>
<evidence type="ECO:0000256" key="1">
    <source>
        <dbReference type="SAM" id="MobiDB-lite"/>
    </source>
</evidence>
<proteinExistence type="predicted"/>
<keyword evidence="3" id="KW-1185">Reference proteome</keyword>
<protein>
    <submittedName>
        <fullName evidence="4">Mediator complex subunit 9</fullName>
    </submittedName>
</protein>
<sequence length="125" mass="13623">MDVDECSSTTPIVANSTSVAVQPPTPPPNSPQQIDAPTSKPLHGDKTDHEGDHALPLTATDRMAHEITQQVQMIACVLRSVERISTEKPSPDDATKLQIAQQDALSYLAFLRDRYAGILRSFAEE</sequence>
<evidence type="ECO:0000313" key="4">
    <source>
        <dbReference type="WBParaSite" id="MCU_008137-RA"/>
    </source>
</evidence>
<feature type="compositionally biased region" description="Basic and acidic residues" evidence="1">
    <location>
        <begin position="42"/>
        <end position="53"/>
    </location>
</feature>